<dbReference type="InterPro" id="IPR032675">
    <property type="entry name" value="LRR_dom_sf"/>
</dbReference>
<dbReference type="InterPro" id="IPR026906">
    <property type="entry name" value="LRR_5"/>
</dbReference>
<dbReference type="PANTHER" id="PTHR24367">
    <property type="entry name" value="LEUCINE-RICH REPEAT-CONTAINING PROTEIN"/>
    <property type="match status" value="1"/>
</dbReference>
<feature type="compositionally biased region" description="Acidic residues" evidence="1">
    <location>
        <begin position="707"/>
        <end position="717"/>
    </location>
</feature>
<gene>
    <name evidence="2" type="ORF">PoB_007683400</name>
</gene>
<dbReference type="Pfam" id="PF13306">
    <property type="entry name" value="LRR_5"/>
    <property type="match status" value="1"/>
</dbReference>
<dbReference type="EMBL" id="BLXT01008609">
    <property type="protein sequence ID" value="GFO50329.1"/>
    <property type="molecule type" value="Genomic_DNA"/>
</dbReference>
<name>A0AAV4E222_9GAST</name>
<dbReference type="InterPro" id="IPR051295">
    <property type="entry name" value="LGI_related"/>
</dbReference>
<feature type="compositionally biased region" description="Basic and acidic residues" evidence="1">
    <location>
        <begin position="536"/>
        <end position="551"/>
    </location>
</feature>
<accession>A0AAV4E222</accession>
<feature type="compositionally biased region" description="Basic and acidic residues" evidence="1">
    <location>
        <begin position="476"/>
        <end position="492"/>
    </location>
</feature>
<dbReference type="Gene3D" id="3.80.10.10">
    <property type="entry name" value="Ribonuclease Inhibitor"/>
    <property type="match status" value="2"/>
</dbReference>
<protein>
    <submittedName>
        <fullName evidence="2">Slit homolog 1 protein</fullName>
    </submittedName>
</protein>
<dbReference type="AlphaFoldDB" id="A0AAV4E222"/>
<dbReference type="SUPFAM" id="SSF52058">
    <property type="entry name" value="L domain-like"/>
    <property type="match status" value="1"/>
</dbReference>
<keyword evidence="3" id="KW-1185">Reference proteome</keyword>
<feature type="compositionally biased region" description="Basic and acidic residues" evidence="1">
    <location>
        <begin position="684"/>
        <end position="694"/>
    </location>
</feature>
<dbReference type="Proteomes" id="UP000735302">
    <property type="component" value="Unassembled WGS sequence"/>
</dbReference>
<feature type="region of interest" description="Disordered" evidence="1">
    <location>
        <begin position="682"/>
        <end position="731"/>
    </location>
</feature>
<evidence type="ECO:0000313" key="2">
    <source>
        <dbReference type="EMBL" id="GFO50329.1"/>
    </source>
</evidence>
<evidence type="ECO:0000256" key="1">
    <source>
        <dbReference type="SAM" id="MobiDB-lite"/>
    </source>
</evidence>
<feature type="region of interest" description="Disordered" evidence="1">
    <location>
        <begin position="442"/>
        <end position="461"/>
    </location>
</feature>
<dbReference type="PANTHER" id="PTHR24367:SF318">
    <property type="entry name" value="LEUCINE-RICH GLIOMA-INACTIVATED PROTEIN 1-LIKE"/>
    <property type="match status" value="1"/>
</dbReference>
<proteinExistence type="predicted"/>
<organism evidence="2 3">
    <name type="scientific">Plakobranchus ocellatus</name>
    <dbReference type="NCBI Taxonomy" id="259542"/>
    <lineage>
        <taxon>Eukaryota</taxon>
        <taxon>Metazoa</taxon>
        <taxon>Spiralia</taxon>
        <taxon>Lophotrochozoa</taxon>
        <taxon>Mollusca</taxon>
        <taxon>Gastropoda</taxon>
        <taxon>Heterobranchia</taxon>
        <taxon>Euthyneura</taxon>
        <taxon>Panpulmonata</taxon>
        <taxon>Sacoglossa</taxon>
        <taxon>Placobranchoidea</taxon>
        <taxon>Plakobranchidae</taxon>
        <taxon>Plakobranchus</taxon>
    </lineage>
</organism>
<reference evidence="2 3" key="1">
    <citation type="journal article" date="2021" name="Elife">
        <title>Chloroplast acquisition without the gene transfer in kleptoplastic sea slugs, Plakobranchus ocellatus.</title>
        <authorList>
            <person name="Maeda T."/>
            <person name="Takahashi S."/>
            <person name="Yoshida T."/>
            <person name="Shimamura S."/>
            <person name="Takaki Y."/>
            <person name="Nagai Y."/>
            <person name="Toyoda A."/>
            <person name="Suzuki Y."/>
            <person name="Arimoto A."/>
            <person name="Ishii H."/>
            <person name="Satoh N."/>
            <person name="Nishiyama T."/>
            <person name="Hasebe M."/>
            <person name="Maruyama T."/>
            <person name="Minagawa J."/>
            <person name="Obokata J."/>
            <person name="Shigenobu S."/>
        </authorList>
    </citation>
    <scope>NUCLEOTIDE SEQUENCE [LARGE SCALE GENOMIC DNA]</scope>
</reference>
<comment type="caution">
    <text evidence="2">The sequence shown here is derived from an EMBL/GenBank/DDBJ whole genome shotgun (WGS) entry which is preliminary data.</text>
</comment>
<feature type="region of interest" description="Disordered" evidence="1">
    <location>
        <begin position="467"/>
        <end position="555"/>
    </location>
</feature>
<sequence length="959" mass="106471">MFVAECGVVFYQKTNSFIYCGQRRFSSGVNASLGAPSHCPQFCYCDGKFVTCSDFSFLDLTMLPESAETLVLTKGDIEEIPPAFLATAPNLKILELISVQVRILRGSAFLGLNKLQLLTITESSFDIVEPDSFSGITQVDKFEVTESKFGRIGKHAFGKISNVSELFFWSNTFGEITDEAFFGLSNVTTLQFVRNNITKIGSNLFANAKAIDTVTIFDNYIGEVSAGSFDTLAEISKRMVFKKNIFQCSCELSWMLDKPVLDEFMISNNCSFGTKNYLTKSSDTFRLLDVTKEVLCPTHDLEISSSDSKFIDSSQEIIIPSLDDKSGDLDFDAITKNWDVLGTTKSSWFLPFGEHFENVDVFADLELDGSFTDLTTDKKEMIPVDFIEVHDDGTLEGAILPDGSIVFDDRDMFKTEDTSVSDQDVVDDGALAGNVNITEIEAKEASEEGFGPDNGLSFDNDEVFDENEVSTDDSLELEKDNTIDGDVSKDDSFELVEDNTIDGDVSKDDSFELEEDNTIDGDVSKDGSFELQEADPTDKEVITDDDLKLQEDNTSDGDVLTDNRLDLQEGDILDGDVITHDSPHLQEDDTIDRDVISDGNLKLQEDETSDGYVTADGSLGLQEYETSDGYFVTNQSAWLDGLGKLDGDVIIDDSNEMVGGDIPVVDGFSDGNFLFLDYDQSDIPNKRTHDERQPQSETWTDVITSDDPVDTPDESSSDEYAYPQEGDKNREDMRSQYVQEGAIINQEYSPYVYDEYKENEGEKFEDDSFDMNSYIDVDPRYAKELMPEIEIPPFVEDNKWSSGENIDEEDYQLTSQVRVDAPLYIDGSGHEISDTNKPMITENEVYGTEENSPQPALKASHLWETITTKAIAKSSSSDGVDLGMEVLSGELITLATEEPMESQTGASKGLDINIERLGHGQIGRTERLNAPREENASSSSLPKYLLLFVCLLACMLGKH</sequence>
<evidence type="ECO:0000313" key="3">
    <source>
        <dbReference type="Proteomes" id="UP000735302"/>
    </source>
</evidence>